<evidence type="ECO:0000256" key="5">
    <source>
        <dbReference type="ARBA" id="ARBA00022500"/>
    </source>
</evidence>
<protein>
    <recommendedName>
        <fullName evidence="10">Flagellar protein FliL</fullName>
    </recommendedName>
</protein>
<comment type="subcellular location">
    <subcellularLocation>
        <location evidence="10">Cell inner membrane</location>
    </subcellularLocation>
    <subcellularLocation>
        <location evidence="2">Cell membrane</location>
        <topology evidence="2">Single-pass membrane protein</topology>
    </subcellularLocation>
</comment>
<evidence type="ECO:0000256" key="3">
    <source>
        <dbReference type="ARBA" id="ARBA00008281"/>
    </source>
</evidence>
<dbReference type="InterPro" id="IPR005503">
    <property type="entry name" value="FliL"/>
</dbReference>
<dbReference type="OrthoDB" id="5297029at2"/>
<dbReference type="AlphaFoldDB" id="A0A1M5Z437"/>
<evidence type="ECO:0000256" key="8">
    <source>
        <dbReference type="ARBA" id="ARBA00022989"/>
    </source>
</evidence>
<keyword evidence="11" id="KW-0969">Cilium</keyword>
<evidence type="ECO:0000256" key="6">
    <source>
        <dbReference type="ARBA" id="ARBA00022692"/>
    </source>
</evidence>
<dbReference type="PANTHER" id="PTHR35091:SF2">
    <property type="entry name" value="FLAGELLAR PROTEIN FLIL"/>
    <property type="match status" value="1"/>
</dbReference>
<feature type="transmembrane region" description="Helical" evidence="10">
    <location>
        <begin position="12"/>
        <end position="34"/>
    </location>
</feature>
<dbReference type="STRING" id="658167.SAMN04488135_11267"/>
<comment type="function">
    <text evidence="1 10">Controls the rotational direction of flagella during chemotaxis.</text>
</comment>
<dbReference type="GO" id="GO:0071978">
    <property type="term" value="P:bacterial-type flagellum-dependent swarming motility"/>
    <property type="evidence" value="ECO:0007669"/>
    <property type="project" value="TreeGrafter"/>
</dbReference>
<name>A0A1M5Z437_9BURK</name>
<dbReference type="EMBL" id="FQXE01000012">
    <property type="protein sequence ID" value="SHI19046.1"/>
    <property type="molecule type" value="Genomic_DNA"/>
</dbReference>
<dbReference type="Pfam" id="PF03748">
    <property type="entry name" value="FliL"/>
    <property type="match status" value="1"/>
</dbReference>
<keyword evidence="10" id="KW-0997">Cell inner membrane</keyword>
<reference evidence="11 12" key="1">
    <citation type="submission" date="2016-11" db="EMBL/GenBank/DDBJ databases">
        <authorList>
            <person name="Jaros S."/>
            <person name="Januszkiewicz K."/>
            <person name="Wedrychowicz H."/>
        </authorList>
    </citation>
    <scope>NUCLEOTIDE SEQUENCE [LARGE SCALE GENOMIC DNA]</scope>
    <source>
        <strain evidence="11 12">CGMCC 1.10190</strain>
    </source>
</reference>
<proteinExistence type="inferred from homology"/>
<keyword evidence="11" id="KW-0966">Cell projection</keyword>
<dbReference type="PANTHER" id="PTHR35091">
    <property type="entry name" value="FLAGELLAR PROTEIN FLIL"/>
    <property type="match status" value="1"/>
</dbReference>
<evidence type="ECO:0000313" key="12">
    <source>
        <dbReference type="Proteomes" id="UP000184226"/>
    </source>
</evidence>
<dbReference type="Proteomes" id="UP000184226">
    <property type="component" value="Unassembled WGS sequence"/>
</dbReference>
<accession>A0A1M5Z437</accession>
<keyword evidence="8 10" id="KW-1133">Transmembrane helix</keyword>
<evidence type="ECO:0000256" key="4">
    <source>
        <dbReference type="ARBA" id="ARBA00022475"/>
    </source>
</evidence>
<keyword evidence="4" id="KW-1003">Cell membrane</keyword>
<evidence type="ECO:0000256" key="7">
    <source>
        <dbReference type="ARBA" id="ARBA00022779"/>
    </source>
</evidence>
<keyword evidence="7 10" id="KW-0283">Flagellar rotation</keyword>
<gene>
    <name evidence="11" type="ORF">SAMN04488135_11267</name>
</gene>
<dbReference type="GO" id="GO:0005886">
    <property type="term" value="C:plasma membrane"/>
    <property type="evidence" value="ECO:0007669"/>
    <property type="project" value="UniProtKB-SubCell"/>
</dbReference>
<dbReference type="RefSeq" id="WP_073106330.1">
    <property type="nucleotide sequence ID" value="NZ_FQXE01000012.1"/>
</dbReference>
<evidence type="ECO:0000256" key="2">
    <source>
        <dbReference type="ARBA" id="ARBA00004162"/>
    </source>
</evidence>
<organism evidence="11 12">
    <name type="scientific">Pollutimonas bauzanensis</name>
    <dbReference type="NCBI Taxonomy" id="658167"/>
    <lineage>
        <taxon>Bacteria</taxon>
        <taxon>Pseudomonadati</taxon>
        <taxon>Pseudomonadota</taxon>
        <taxon>Betaproteobacteria</taxon>
        <taxon>Burkholderiales</taxon>
        <taxon>Alcaligenaceae</taxon>
        <taxon>Pollutimonas</taxon>
    </lineage>
</organism>
<dbReference type="GO" id="GO:0009425">
    <property type="term" value="C:bacterial-type flagellum basal body"/>
    <property type="evidence" value="ECO:0007669"/>
    <property type="project" value="InterPro"/>
</dbReference>
<evidence type="ECO:0000256" key="9">
    <source>
        <dbReference type="ARBA" id="ARBA00023136"/>
    </source>
</evidence>
<keyword evidence="12" id="KW-1185">Reference proteome</keyword>
<keyword evidence="9 10" id="KW-0472">Membrane</keyword>
<comment type="similarity">
    <text evidence="3 10">Belongs to the FliL family.</text>
</comment>
<evidence type="ECO:0000256" key="10">
    <source>
        <dbReference type="RuleBase" id="RU364125"/>
    </source>
</evidence>
<dbReference type="GO" id="GO:0006935">
    <property type="term" value="P:chemotaxis"/>
    <property type="evidence" value="ECO:0007669"/>
    <property type="project" value="UniProtKB-KW"/>
</dbReference>
<keyword evidence="11" id="KW-0282">Flagellum</keyword>
<keyword evidence="5 10" id="KW-0145">Chemotaxis</keyword>
<keyword evidence="6 10" id="KW-0812">Transmembrane</keyword>
<sequence>MAKSEPNKILKAIKTLFLVALIIAASVGATFLYYQQTGFGLANAEIPEEAIPAARKAAVQLPAPIFTPLEPFTVTVRNEQTQRILYVAITLRMTDEASRRMVTEYMPEVRDRVLRKLAEQQPDRVQTPEGRQALVQSLSASLQEPYLPHNKGPDITSVLFTAFVVQ</sequence>
<evidence type="ECO:0000313" key="11">
    <source>
        <dbReference type="EMBL" id="SHI19046.1"/>
    </source>
</evidence>
<evidence type="ECO:0000256" key="1">
    <source>
        <dbReference type="ARBA" id="ARBA00002254"/>
    </source>
</evidence>